<evidence type="ECO:0000313" key="2">
    <source>
        <dbReference type="EMBL" id="QQD16752.1"/>
    </source>
</evidence>
<dbReference type="AlphaFoldDB" id="A0A7T4QY06"/>
<proteinExistence type="predicted"/>
<feature type="transmembrane region" description="Helical" evidence="1">
    <location>
        <begin position="356"/>
        <end position="377"/>
    </location>
</feature>
<feature type="transmembrane region" description="Helical" evidence="1">
    <location>
        <begin position="855"/>
        <end position="874"/>
    </location>
</feature>
<dbReference type="EMBL" id="CP066167">
    <property type="protein sequence ID" value="QQD16752.1"/>
    <property type="molecule type" value="Genomic_DNA"/>
</dbReference>
<feature type="transmembrane region" description="Helical" evidence="1">
    <location>
        <begin position="389"/>
        <end position="407"/>
    </location>
</feature>
<dbReference type="GO" id="GO:0042910">
    <property type="term" value="F:xenobiotic transmembrane transporter activity"/>
    <property type="evidence" value="ECO:0007669"/>
    <property type="project" value="TreeGrafter"/>
</dbReference>
<dbReference type="SUPFAM" id="SSF82693">
    <property type="entry name" value="Multidrug efflux transporter AcrB pore domain, PN1, PN2, PC1 and PC2 subdomains"/>
    <property type="match status" value="2"/>
</dbReference>
<dbReference type="KEGG" id="snan:I6N98_10125"/>
<keyword evidence="1" id="KW-0812">Transmembrane</keyword>
<keyword evidence="1" id="KW-1133">Transmembrane helix</keyword>
<keyword evidence="3" id="KW-1185">Reference proteome</keyword>
<dbReference type="Gene3D" id="3.30.2090.10">
    <property type="entry name" value="Multidrug efflux transporter AcrB TolC docking domain, DN and DC subdomains"/>
    <property type="match status" value="2"/>
</dbReference>
<dbReference type="Gene3D" id="3.30.70.1430">
    <property type="entry name" value="Multidrug efflux transporter AcrB pore domain"/>
    <property type="match status" value="2"/>
</dbReference>
<accession>A0A7T4QY06</accession>
<name>A0A7T4QY06_9GAMM</name>
<dbReference type="Pfam" id="PF00873">
    <property type="entry name" value="ACR_tran"/>
    <property type="match status" value="1"/>
</dbReference>
<dbReference type="Proteomes" id="UP000596063">
    <property type="component" value="Chromosome"/>
</dbReference>
<sequence>MLNNPRLIALGIALILVAGLAALASLPRLEDPYFGNRDGIVLTQFPGASAERIETLVIEPLESELRSIPEIKHINSTAKSGVAAISIVFVDEVPASETDRLWSEVRDKLEKAAKSLPAGASPPQLDHERSYAFTWIGALRWQGEDADLLTAGRYAEELASRLRNLHGTDLVKLWGAPDEEVQVKVDVIKAASVGLDVNSIASKLQNSDAKSAAGELVNGEFRLPVELAGGFEQLERIRRTPLLTLDEGGSLQVQDLAEIYLGEPVTPKDLALVSGERAIVVAVRMLPDQRGDLWAARLREKIAEFSASLPAEIEVEELFSQEGYTSARLSELIVNIGTGFLLIFIILLFTLGWRSAVIVAVSLPMTMLFALGCMRFNHMPIHQMSVTGLIVALGIMVDNAIVMSDMVMRYRRQGFSPVASATKAFRHLWLPLLGSTLTTMLAFMPIVLMPGPGGEFIGPLAESVIFALAGSWIISLFIIAPIAGRWLSGEKGASSALAGRRLGPWLNIHYRRFLAAVLERPRISAMLCFALPLSGFMLAQTLTEQFFPPSDRDMINLEVYLPAGSSIFDTQRATERMSEVINSHQEIESLHWFVGRSAPPFYYNIFDNMDGAPFYAQAMTTVRSVPDANRMVSVLQRELDERFPEYQTVVRRLGQGPPTPAPVELRLYGSEIDRLVVLGDELRRIALETEHVVQARTSLGETVPKLVVNIEESEAQRSQVGLRDIAGSLAASVDGVVTSSLLDGSEQLPVRVSGYAVKGTSVDRFMSFPLVLPTGPRPLSAIADAHLEPIQAKITRRDGRRINKLEVYIQDGVMSATVLDALLKNIEKAGFAVPAGYELEVGGEAENRSTTVGKLMGSAGIVAVLLVVTVVMAFNSFRLSAIVFMVAGQSAGLGMLSLWLANFPFGFTAIVGLMGLMGLAVNAAIVILTELKASPLAMAGNRADIVETVAECTRHIVSTTLTTVAGLVPLLIAKGQFWPPFAIVLAGGTVFTTILSLVFVPAMFLIMRKPYVAALVSERMARQTQDRDVDQTSTV</sequence>
<dbReference type="PANTHER" id="PTHR32063">
    <property type="match status" value="1"/>
</dbReference>
<dbReference type="InterPro" id="IPR027463">
    <property type="entry name" value="AcrB_DN_DC_subdom"/>
</dbReference>
<dbReference type="Gene3D" id="1.20.1640.10">
    <property type="entry name" value="Multidrug efflux transporter AcrB transmembrane domain"/>
    <property type="match status" value="2"/>
</dbReference>
<feature type="transmembrane region" description="Helical" evidence="1">
    <location>
        <begin position="907"/>
        <end position="931"/>
    </location>
</feature>
<gene>
    <name evidence="2" type="ORF">I6N98_10125</name>
</gene>
<keyword evidence="1" id="KW-0472">Membrane</keyword>
<evidence type="ECO:0000256" key="1">
    <source>
        <dbReference type="SAM" id="Phobius"/>
    </source>
</evidence>
<reference evidence="2 3" key="1">
    <citation type="submission" date="2020-12" db="EMBL/GenBank/DDBJ databases">
        <authorList>
            <person name="Shan Y."/>
        </authorList>
    </citation>
    <scope>NUCLEOTIDE SEQUENCE [LARGE SCALE GENOMIC DNA]</scope>
    <source>
        <strain evidence="3">csc3.9</strain>
    </source>
</reference>
<feature type="transmembrane region" description="Helical" evidence="1">
    <location>
        <begin position="332"/>
        <end position="349"/>
    </location>
</feature>
<dbReference type="InterPro" id="IPR001036">
    <property type="entry name" value="Acrflvin-R"/>
</dbReference>
<dbReference type="SUPFAM" id="SSF82866">
    <property type="entry name" value="Multidrug efflux transporter AcrB transmembrane domain"/>
    <property type="match status" value="2"/>
</dbReference>
<feature type="transmembrane region" description="Helical" evidence="1">
    <location>
        <begin position="978"/>
        <end position="1000"/>
    </location>
</feature>
<dbReference type="PRINTS" id="PR00702">
    <property type="entry name" value="ACRIFLAVINRP"/>
</dbReference>
<evidence type="ECO:0000313" key="3">
    <source>
        <dbReference type="Proteomes" id="UP000596063"/>
    </source>
</evidence>
<feature type="transmembrane region" description="Helical" evidence="1">
    <location>
        <begin position="881"/>
        <end position="901"/>
    </location>
</feature>
<feature type="transmembrane region" description="Helical" evidence="1">
    <location>
        <begin position="428"/>
        <end position="448"/>
    </location>
</feature>
<dbReference type="GO" id="GO:0005886">
    <property type="term" value="C:plasma membrane"/>
    <property type="evidence" value="ECO:0007669"/>
    <property type="project" value="TreeGrafter"/>
</dbReference>
<dbReference type="SUPFAM" id="SSF82714">
    <property type="entry name" value="Multidrug efflux transporter AcrB TolC docking domain, DN and DC subdomains"/>
    <property type="match status" value="1"/>
</dbReference>
<organism evidence="2 3">
    <name type="scientific">Spongiibacter nanhainus</name>
    <dbReference type="NCBI Taxonomy" id="2794344"/>
    <lineage>
        <taxon>Bacteria</taxon>
        <taxon>Pseudomonadati</taxon>
        <taxon>Pseudomonadota</taxon>
        <taxon>Gammaproteobacteria</taxon>
        <taxon>Cellvibrionales</taxon>
        <taxon>Spongiibacteraceae</taxon>
        <taxon>Spongiibacter</taxon>
    </lineage>
</organism>
<dbReference type="Gene3D" id="3.30.70.1440">
    <property type="entry name" value="Multidrug efflux transporter AcrB pore domain"/>
    <property type="match status" value="1"/>
</dbReference>
<dbReference type="Gene3D" id="3.30.70.1320">
    <property type="entry name" value="Multidrug efflux transporter AcrB pore domain like"/>
    <property type="match status" value="1"/>
</dbReference>
<dbReference type="PANTHER" id="PTHR32063:SF18">
    <property type="entry name" value="CATION EFFLUX SYSTEM PROTEIN"/>
    <property type="match status" value="1"/>
</dbReference>
<feature type="transmembrane region" description="Helical" evidence="1">
    <location>
        <begin position="460"/>
        <end position="483"/>
    </location>
</feature>
<dbReference type="RefSeq" id="WP_198568253.1">
    <property type="nucleotide sequence ID" value="NZ_CP066167.1"/>
</dbReference>
<protein>
    <submittedName>
        <fullName evidence="2">Efflux RND transporter permease subunit</fullName>
    </submittedName>
</protein>